<dbReference type="PANTHER" id="PTHR24223">
    <property type="entry name" value="ATP-BINDING CASSETTE SUB-FAMILY C"/>
    <property type="match status" value="1"/>
</dbReference>
<dbReference type="Proteomes" id="UP000287651">
    <property type="component" value="Unassembled WGS sequence"/>
</dbReference>
<name>A0A426YZB8_ENSVE</name>
<gene>
    <name evidence="8" type="ORF">B296_00033820</name>
</gene>
<keyword evidence="5 7" id="KW-0472">Membrane</keyword>
<keyword evidence="2" id="KW-0547">Nucleotide-binding</keyword>
<keyword evidence="4 7" id="KW-1133">Transmembrane helix</keyword>
<feature type="transmembrane region" description="Helical" evidence="7">
    <location>
        <begin position="48"/>
        <end position="71"/>
    </location>
</feature>
<keyword evidence="1 7" id="KW-0812">Transmembrane</keyword>
<feature type="compositionally biased region" description="Basic and acidic residues" evidence="6">
    <location>
        <begin position="178"/>
        <end position="193"/>
    </location>
</feature>
<evidence type="ECO:0000313" key="8">
    <source>
        <dbReference type="EMBL" id="RRT57055.1"/>
    </source>
</evidence>
<dbReference type="InterPro" id="IPR036640">
    <property type="entry name" value="ABC1_TM_sf"/>
</dbReference>
<evidence type="ECO:0000313" key="9">
    <source>
        <dbReference type="Proteomes" id="UP000287651"/>
    </source>
</evidence>
<proteinExistence type="predicted"/>
<feature type="region of interest" description="Disordered" evidence="6">
    <location>
        <begin position="170"/>
        <end position="193"/>
    </location>
</feature>
<dbReference type="PANTHER" id="PTHR24223:SF463">
    <property type="entry name" value="(WILD MALAYSIAN BANANA) HYPOTHETICAL PROTEIN"/>
    <property type="match status" value="1"/>
</dbReference>
<dbReference type="EMBL" id="AMZH03009349">
    <property type="protein sequence ID" value="RRT57055.1"/>
    <property type="molecule type" value="Genomic_DNA"/>
</dbReference>
<evidence type="ECO:0000256" key="2">
    <source>
        <dbReference type="ARBA" id="ARBA00022741"/>
    </source>
</evidence>
<reference evidence="8 9" key="1">
    <citation type="journal article" date="2014" name="Agronomy (Basel)">
        <title>A Draft Genome Sequence for Ensete ventricosum, the Drought-Tolerant Tree Against Hunger.</title>
        <authorList>
            <person name="Harrison J."/>
            <person name="Moore K.A."/>
            <person name="Paszkiewicz K."/>
            <person name="Jones T."/>
            <person name="Grant M."/>
            <person name="Ambacheew D."/>
            <person name="Muzemil S."/>
            <person name="Studholme D.J."/>
        </authorList>
    </citation>
    <scope>NUCLEOTIDE SEQUENCE [LARGE SCALE GENOMIC DNA]</scope>
</reference>
<dbReference type="GO" id="GO:0005524">
    <property type="term" value="F:ATP binding"/>
    <property type="evidence" value="ECO:0007669"/>
    <property type="project" value="UniProtKB-KW"/>
</dbReference>
<evidence type="ECO:0000256" key="4">
    <source>
        <dbReference type="ARBA" id="ARBA00022989"/>
    </source>
</evidence>
<protein>
    <recommendedName>
        <fullName evidence="10">ABC transmembrane type-1 domain-containing protein</fullName>
    </recommendedName>
</protein>
<accession>A0A426YZB8</accession>
<evidence type="ECO:0008006" key="10">
    <source>
        <dbReference type="Google" id="ProtNLM"/>
    </source>
</evidence>
<evidence type="ECO:0000256" key="7">
    <source>
        <dbReference type="SAM" id="Phobius"/>
    </source>
</evidence>
<dbReference type="Gene3D" id="1.20.1560.10">
    <property type="entry name" value="ABC transporter type 1, transmembrane domain"/>
    <property type="match status" value="1"/>
</dbReference>
<dbReference type="InterPro" id="IPR050173">
    <property type="entry name" value="ABC_transporter_C-like"/>
</dbReference>
<dbReference type="AlphaFoldDB" id="A0A426YZB8"/>
<dbReference type="SUPFAM" id="SSF90123">
    <property type="entry name" value="ABC transporter transmembrane region"/>
    <property type="match status" value="1"/>
</dbReference>
<keyword evidence="3" id="KW-0067">ATP-binding</keyword>
<organism evidence="8 9">
    <name type="scientific">Ensete ventricosum</name>
    <name type="common">Abyssinian banana</name>
    <name type="synonym">Musa ensete</name>
    <dbReference type="NCBI Taxonomy" id="4639"/>
    <lineage>
        <taxon>Eukaryota</taxon>
        <taxon>Viridiplantae</taxon>
        <taxon>Streptophyta</taxon>
        <taxon>Embryophyta</taxon>
        <taxon>Tracheophyta</taxon>
        <taxon>Spermatophyta</taxon>
        <taxon>Magnoliopsida</taxon>
        <taxon>Liliopsida</taxon>
        <taxon>Zingiberales</taxon>
        <taxon>Musaceae</taxon>
        <taxon>Ensete</taxon>
    </lineage>
</organism>
<evidence type="ECO:0000256" key="6">
    <source>
        <dbReference type="SAM" id="MobiDB-lite"/>
    </source>
</evidence>
<evidence type="ECO:0000256" key="3">
    <source>
        <dbReference type="ARBA" id="ARBA00022840"/>
    </source>
</evidence>
<comment type="caution">
    <text evidence="8">The sequence shown here is derived from an EMBL/GenBank/DDBJ whole genome shotgun (WGS) entry which is preliminary data.</text>
</comment>
<sequence>MEAKGASIKATAETQKRLRNLKLRSWETAYSNKLLQLRDVERSWLKGYLYLFWASPTLVSVIAFGVCILVGTPPTAGAVLPALATFRIIQEPIYNLPELVAMITQTKVWIDRIHSLMKEEEQKQLSPSRSTQASDMAVEITPAYVPQSAWIQVQENVLFGKEMAWGGDGGLCFGQRQGPDRGRREGHESERRA</sequence>
<evidence type="ECO:0000256" key="5">
    <source>
        <dbReference type="ARBA" id="ARBA00023136"/>
    </source>
</evidence>
<evidence type="ECO:0000256" key="1">
    <source>
        <dbReference type="ARBA" id="ARBA00022692"/>
    </source>
</evidence>
<dbReference type="GO" id="GO:0016020">
    <property type="term" value="C:membrane"/>
    <property type="evidence" value="ECO:0007669"/>
    <property type="project" value="InterPro"/>
</dbReference>